<reference evidence="2 3" key="1">
    <citation type="submission" date="2017-01" db="EMBL/GenBank/DDBJ databases">
        <title>The cable genome- insights into the physiology and evolution of filamentous bacteria capable of sulfide oxidation via long distance electron transfer.</title>
        <authorList>
            <person name="Schreiber L."/>
            <person name="Bjerg J.T."/>
            <person name="Boggild A."/>
            <person name="Van De Vossenberg J."/>
            <person name="Meysman F."/>
            <person name="Nielsen L.P."/>
            <person name="Schramm A."/>
            <person name="Kjeldsen K.U."/>
        </authorList>
    </citation>
    <scope>NUCLEOTIDE SEQUENCE [LARGE SCALE GENOMIC DNA]</scope>
    <source>
        <strain evidence="2">A5</strain>
    </source>
</reference>
<name>A0A444JFK8_9BACT</name>
<protein>
    <recommendedName>
        <fullName evidence="4">DUF2142 domain-containing protein</fullName>
    </recommendedName>
</protein>
<feature type="transmembrane region" description="Helical" evidence="1">
    <location>
        <begin position="568"/>
        <end position="589"/>
    </location>
</feature>
<feature type="transmembrane region" description="Helical" evidence="1">
    <location>
        <begin position="311"/>
        <end position="330"/>
    </location>
</feature>
<feature type="transmembrane region" description="Helical" evidence="1">
    <location>
        <begin position="414"/>
        <end position="430"/>
    </location>
</feature>
<feature type="transmembrane region" description="Helical" evidence="1">
    <location>
        <begin position="196"/>
        <end position="217"/>
    </location>
</feature>
<feature type="transmembrane region" description="Helical" evidence="1">
    <location>
        <begin position="537"/>
        <end position="556"/>
    </location>
</feature>
<keyword evidence="1" id="KW-1133">Transmembrane helix</keyword>
<dbReference type="EMBL" id="MTKS01000065">
    <property type="protein sequence ID" value="RWX51900.1"/>
    <property type="molecule type" value="Genomic_DNA"/>
</dbReference>
<dbReference type="AlphaFoldDB" id="A0A444JFK8"/>
<accession>A0A444JFK8</accession>
<evidence type="ECO:0008006" key="4">
    <source>
        <dbReference type="Google" id="ProtNLM"/>
    </source>
</evidence>
<sequence length="651" mass="75341">MMRIPDFLSKHSAVPTLLYGFSNNTLQDDDDQPSSKPWLYILLTIVLCSLTYYHLVLNRAMVELELTTNVKTMLKFYWPDHADNFSERRVAQLLIKPGKTKYKLRVTDISDLEYLRFDPCQKLGQITVKRLTIKQNGYPAFTLQTGDDFNNLEVIDGIDSVVRDDRGISFHADTRDPKFKLYLPKMEKRSLGTHDFGHGITLFLLAIGCFSLARIFFQTTDFIPMSGAFVLALLLVMASISGFNTHPDESVHVAAGKYYRTHTLPPKVMSPEIEHTYSHYGVSRLHSGEIVYLMVGKFQQLIQAFHLPSYLGMRFFNVLLFSALVIVSLYKVNFRFFLLPLLLSPQVWYVFSYFNSDALSTFVSLIAAYQLAVEKSALNVLLRGGYEHKKHSWTAACLLGILFGLLLLQKMNFYFLYVFFLFYFIWKLWMDGRRWTRKTVYRFCAVVLIGASLFAAFRGVDSWVNDFNKKELIFEARKKYAKELYNPNTPIDKLHAYLYMKERGKTLRQLFQQDRFGEKLFRSSFGVYGYTQYSGSFSYYNNVRAIALLLLLSLLLSIIRRGGLSGNILMTFSMGWAFFLFAGLVHHAWTGDFQAQGRYLLPVLPMFAILFYHAQRILIKPLFYTLFFLLFSFSMYNFIFVGLREIGKVAG</sequence>
<feature type="transmembrane region" description="Helical" evidence="1">
    <location>
        <begin position="392"/>
        <end position="408"/>
    </location>
</feature>
<keyword evidence="3" id="KW-1185">Reference proteome</keyword>
<organism evidence="2 3">
    <name type="scientific">Candidatus Electrothrix marina</name>
    <dbReference type="NCBI Taxonomy" id="1859130"/>
    <lineage>
        <taxon>Bacteria</taxon>
        <taxon>Pseudomonadati</taxon>
        <taxon>Thermodesulfobacteriota</taxon>
        <taxon>Desulfobulbia</taxon>
        <taxon>Desulfobulbales</taxon>
        <taxon>Desulfobulbaceae</taxon>
        <taxon>Candidatus Electrothrix</taxon>
    </lineage>
</organism>
<proteinExistence type="predicted"/>
<evidence type="ECO:0000313" key="3">
    <source>
        <dbReference type="Proteomes" id="UP000288892"/>
    </source>
</evidence>
<feature type="transmembrane region" description="Helical" evidence="1">
    <location>
        <begin position="595"/>
        <end position="614"/>
    </location>
</feature>
<keyword evidence="1" id="KW-0812">Transmembrane</keyword>
<gene>
    <name evidence="2" type="ORF">VU01_10651</name>
</gene>
<feature type="transmembrane region" description="Helical" evidence="1">
    <location>
        <begin position="223"/>
        <end position="243"/>
    </location>
</feature>
<feature type="transmembrane region" description="Helical" evidence="1">
    <location>
        <begin position="621"/>
        <end position="643"/>
    </location>
</feature>
<feature type="transmembrane region" description="Helical" evidence="1">
    <location>
        <begin position="38"/>
        <end position="57"/>
    </location>
</feature>
<feature type="transmembrane region" description="Helical" evidence="1">
    <location>
        <begin position="439"/>
        <end position="457"/>
    </location>
</feature>
<keyword evidence="1" id="KW-0472">Membrane</keyword>
<evidence type="ECO:0000313" key="2">
    <source>
        <dbReference type="EMBL" id="RWX51900.1"/>
    </source>
</evidence>
<evidence type="ECO:0000256" key="1">
    <source>
        <dbReference type="SAM" id="Phobius"/>
    </source>
</evidence>
<comment type="caution">
    <text evidence="2">The sequence shown here is derived from an EMBL/GenBank/DDBJ whole genome shotgun (WGS) entry which is preliminary data.</text>
</comment>
<feature type="transmembrane region" description="Helical" evidence="1">
    <location>
        <begin position="350"/>
        <end position="371"/>
    </location>
</feature>
<dbReference type="Proteomes" id="UP000288892">
    <property type="component" value="Unassembled WGS sequence"/>
</dbReference>